<dbReference type="EMBL" id="JAUUTY010000002">
    <property type="protein sequence ID" value="KAK1685318.1"/>
    <property type="molecule type" value="Genomic_DNA"/>
</dbReference>
<evidence type="ECO:0000256" key="1">
    <source>
        <dbReference type="SAM" id="MobiDB-lite"/>
    </source>
</evidence>
<keyword evidence="3" id="KW-1185">Reference proteome</keyword>
<proteinExistence type="predicted"/>
<evidence type="ECO:0000313" key="3">
    <source>
        <dbReference type="Proteomes" id="UP001231189"/>
    </source>
</evidence>
<dbReference type="Proteomes" id="UP001231189">
    <property type="component" value="Unassembled WGS sequence"/>
</dbReference>
<sequence>MGFGGGVSVGANLPEQEQKPLHDFTTYQDMYGLEGSIENLSNLAINLQDHATELNSQFAHWSSQWNDGNYPPPQ</sequence>
<feature type="region of interest" description="Disordered" evidence="1">
    <location>
        <begin position="1"/>
        <end position="20"/>
    </location>
</feature>
<organism evidence="2 3">
    <name type="scientific">Lolium multiflorum</name>
    <name type="common">Italian ryegrass</name>
    <name type="synonym">Lolium perenne subsp. multiflorum</name>
    <dbReference type="NCBI Taxonomy" id="4521"/>
    <lineage>
        <taxon>Eukaryota</taxon>
        <taxon>Viridiplantae</taxon>
        <taxon>Streptophyta</taxon>
        <taxon>Embryophyta</taxon>
        <taxon>Tracheophyta</taxon>
        <taxon>Spermatophyta</taxon>
        <taxon>Magnoliopsida</taxon>
        <taxon>Liliopsida</taxon>
        <taxon>Poales</taxon>
        <taxon>Poaceae</taxon>
        <taxon>BOP clade</taxon>
        <taxon>Pooideae</taxon>
        <taxon>Poodae</taxon>
        <taxon>Poeae</taxon>
        <taxon>Poeae Chloroplast Group 2 (Poeae type)</taxon>
        <taxon>Loliodinae</taxon>
        <taxon>Loliinae</taxon>
        <taxon>Lolium</taxon>
    </lineage>
</organism>
<gene>
    <name evidence="2" type="ORF">QYE76_046166</name>
</gene>
<dbReference type="AlphaFoldDB" id="A0AAD8TP05"/>
<comment type="caution">
    <text evidence="2">The sequence shown here is derived from an EMBL/GenBank/DDBJ whole genome shotgun (WGS) entry which is preliminary data.</text>
</comment>
<protein>
    <submittedName>
        <fullName evidence="2">Uncharacterized protein</fullName>
    </submittedName>
</protein>
<name>A0AAD8TP05_LOLMU</name>
<evidence type="ECO:0000313" key="2">
    <source>
        <dbReference type="EMBL" id="KAK1685318.1"/>
    </source>
</evidence>
<accession>A0AAD8TP05</accession>
<reference evidence="2" key="1">
    <citation type="submission" date="2023-07" db="EMBL/GenBank/DDBJ databases">
        <title>A chromosome-level genome assembly of Lolium multiflorum.</title>
        <authorList>
            <person name="Chen Y."/>
            <person name="Copetti D."/>
            <person name="Kolliker R."/>
            <person name="Studer B."/>
        </authorList>
    </citation>
    <scope>NUCLEOTIDE SEQUENCE</scope>
    <source>
        <strain evidence="2">02402/16</strain>
        <tissue evidence="2">Leaf</tissue>
    </source>
</reference>